<accession>A0A9Q0MDZ0</accession>
<sequence>MSDKSKKKVGCSKQIWKQRVPPITQTSKYVESLVSNLDKALIGNFNNNIIQEAFGNHFYPSLMNRDDFWKILVDAIINKLGEHSPKRLEAAASWIYYEVGHRITHNKTIIHLPPVITFYESIQHHFEEASVSREFNQRLTNKILVLALFSHFYADEMVAHLLDHYSQILEFAVNIISNPSNPDVMIFFALLFINRCLMAIDSTFRQDRTSITKWEQEVTEYERQISNTEGQTTKLLSRFQQKYMNETIPTLRDKVSKINSKLNSWKLILEQLIHTNNICDKLRVLCHGFDAFKPGCAVHVDSIEEARAVNRKAAAQMTLFRLESNQPGWYNTPSDIGLESSMFKRERPKAPNTSTPNLGILNLSHGYWVCGSHHMYTTYHPPKGILPEKSPQAYSLFTRIDSNLAGDNHLEDIEHSQGYYFEVKVLTLASIRIGFCQGVSVVDFEGSDMCGCRGSICIDPVLRAIYVHGSDEPVNSFGPYILPNIKEGDTIGCFFKIIRSDNTMQCEFHIRGKSMGGRIKNRSTYFMNRDCKYFASLSVSAFNTAIIITSREHWKHRPPKRLVYEVPKINKPNSFE</sequence>
<evidence type="ECO:0000313" key="1">
    <source>
        <dbReference type="EMBL" id="KAJ6222717.1"/>
    </source>
</evidence>
<dbReference type="Gene3D" id="2.60.120.920">
    <property type="match status" value="1"/>
</dbReference>
<evidence type="ECO:0000313" key="2">
    <source>
        <dbReference type="Proteomes" id="UP001142055"/>
    </source>
</evidence>
<reference evidence="1" key="1">
    <citation type="submission" date="2022-12" db="EMBL/GenBank/DDBJ databases">
        <title>Genome assemblies of Blomia tropicalis.</title>
        <authorList>
            <person name="Cui Y."/>
        </authorList>
    </citation>
    <scope>NUCLEOTIDE SEQUENCE</scope>
    <source>
        <tissue evidence="1">Adult mites</tissue>
    </source>
</reference>
<organism evidence="1 2">
    <name type="scientific">Blomia tropicalis</name>
    <name type="common">Mite</name>
    <dbReference type="NCBI Taxonomy" id="40697"/>
    <lineage>
        <taxon>Eukaryota</taxon>
        <taxon>Metazoa</taxon>
        <taxon>Ecdysozoa</taxon>
        <taxon>Arthropoda</taxon>
        <taxon>Chelicerata</taxon>
        <taxon>Arachnida</taxon>
        <taxon>Acari</taxon>
        <taxon>Acariformes</taxon>
        <taxon>Sarcoptiformes</taxon>
        <taxon>Astigmata</taxon>
        <taxon>Glycyphagoidea</taxon>
        <taxon>Echimyopodidae</taxon>
        <taxon>Blomia</taxon>
    </lineage>
</organism>
<keyword evidence="2" id="KW-1185">Reference proteome</keyword>
<dbReference type="InterPro" id="IPR043136">
    <property type="entry name" value="B30.2/SPRY_sf"/>
</dbReference>
<dbReference type="Proteomes" id="UP001142055">
    <property type="component" value="Chromosome 1"/>
</dbReference>
<protein>
    <submittedName>
        <fullName evidence="1">Uncharacterized protein</fullName>
    </submittedName>
</protein>
<dbReference type="AlphaFoldDB" id="A0A9Q0MDZ0"/>
<proteinExistence type="predicted"/>
<gene>
    <name evidence="1" type="ORF">RDWZM_001262</name>
</gene>
<comment type="caution">
    <text evidence="1">The sequence shown here is derived from an EMBL/GenBank/DDBJ whole genome shotgun (WGS) entry which is preliminary data.</text>
</comment>
<dbReference type="EMBL" id="JAPWDV010000001">
    <property type="protein sequence ID" value="KAJ6222717.1"/>
    <property type="molecule type" value="Genomic_DNA"/>
</dbReference>
<name>A0A9Q0MDZ0_BLOTA</name>